<name>A0A2H0N5G3_9BACT</name>
<evidence type="ECO:0000313" key="3">
    <source>
        <dbReference type="EMBL" id="PIR04150.1"/>
    </source>
</evidence>
<evidence type="ECO:0000313" key="4">
    <source>
        <dbReference type="Proteomes" id="UP000229600"/>
    </source>
</evidence>
<comment type="caution">
    <text evidence="3">The sequence shown here is derived from an EMBL/GenBank/DDBJ whole genome shotgun (WGS) entry which is preliminary data.</text>
</comment>
<dbReference type="InterPro" id="IPR019079">
    <property type="entry name" value="Capsule_synth_CapA"/>
</dbReference>
<evidence type="ECO:0000256" key="1">
    <source>
        <dbReference type="ARBA" id="ARBA00005662"/>
    </source>
</evidence>
<feature type="domain" description="Capsule synthesis protein CapA" evidence="2">
    <location>
        <begin position="297"/>
        <end position="525"/>
    </location>
</feature>
<dbReference type="SUPFAM" id="SSF56300">
    <property type="entry name" value="Metallo-dependent phosphatases"/>
    <property type="match status" value="1"/>
</dbReference>
<dbReference type="NCBIfam" id="TIGR04336">
    <property type="entry name" value="AmmeMemoSam_B"/>
    <property type="match status" value="1"/>
</dbReference>
<dbReference type="Gene3D" id="3.40.830.10">
    <property type="entry name" value="LigB-like"/>
    <property type="match status" value="1"/>
</dbReference>
<comment type="similarity">
    <text evidence="1">Belongs to the CapA family.</text>
</comment>
<dbReference type="Gene3D" id="3.60.21.10">
    <property type="match status" value="1"/>
</dbReference>
<dbReference type="PANTHER" id="PTHR33393">
    <property type="entry name" value="POLYGLUTAMINE SYNTHESIS ACCESSORY PROTEIN RV0574C-RELATED"/>
    <property type="match status" value="1"/>
</dbReference>
<dbReference type="PANTHER" id="PTHR33393:SF11">
    <property type="entry name" value="POLYGLUTAMINE SYNTHESIS ACCESSORY PROTEIN RV0574C-RELATED"/>
    <property type="match status" value="1"/>
</dbReference>
<proteinExistence type="inferred from homology"/>
<organism evidence="3 4">
    <name type="scientific">Candidatus Magasanikbacteria bacterium CG11_big_fil_rev_8_21_14_0_20_39_34</name>
    <dbReference type="NCBI Taxonomy" id="1974653"/>
    <lineage>
        <taxon>Bacteria</taxon>
        <taxon>Candidatus Magasanikiibacteriota</taxon>
    </lineage>
</organism>
<dbReference type="CDD" id="cd07381">
    <property type="entry name" value="MPP_CapA"/>
    <property type="match status" value="1"/>
</dbReference>
<sequence length="595" mass="67478">MSYTHIGKRYIRLLSLVLVIFLAVSAAATFWVRSLEAQTAFSQAILQLNPYHYTPKGEIPITPQGREPENPFTLPPFPADIRGGIFTFASSSQDMFPSFAKELAGQHPSVIVILGAAGSSYSQTKAYVTDFDFVTEYGLLRSDRKIVNNISEEFSLEKNDSVFVQNQEMNFFIPPIAKFLPKARIVSVLLGESFSEDSLRELAKKLAEELPKDSVVISSVQYPKYDNASVSFFQKEKALHALRNFSFDMQEPKMLPEEYLFLQLMEQLRSQKVLYEGNSSNEFLFGDGEKLEQVMISLVNFGDLMLDRNVANHIKNFGSEYPLSKITQPQKGLFVGQDILAANLEGPFADTRRATSKSIAFRFEPELIPMLTQYHFNLFNLANNHSLDMGSAGFEESKKNLANAGIDFYGKPLQISKTDSVFIKEISQKKIAFVGVDDTLTPLRVSDMESLLKDLRSEVDYIIINIHWGVEYKNISNTRQQMLAHTFIDAGADMVIGHHPHVVEEMEIYHNRPIFYSLGNFVFDQYFSKETQEGLSVGILLDGKSISVYPFPLKSVESQVDLMDENESKLFMDDFLSKSKLDGNEYKDFHFEIEE</sequence>
<dbReference type="EMBL" id="PCWN01000007">
    <property type="protein sequence ID" value="PIR04150.1"/>
    <property type="molecule type" value="Genomic_DNA"/>
</dbReference>
<reference evidence="3 4" key="1">
    <citation type="submission" date="2017-09" db="EMBL/GenBank/DDBJ databases">
        <title>Depth-based differentiation of microbial function through sediment-hosted aquifers and enrichment of novel symbionts in the deep terrestrial subsurface.</title>
        <authorList>
            <person name="Probst A.J."/>
            <person name="Ladd B."/>
            <person name="Jarett J.K."/>
            <person name="Geller-Mcgrath D.E."/>
            <person name="Sieber C.M."/>
            <person name="Emerson J.B."/>
            <person name="Anantharaman K."/>
            <person name="Thomas B.C."/>
            <person name="Malmstrom R."/>
            <person name="Stieglmeier M."/>
            <person name="Klingl A."/>
            <person name="Woyke T."/>
            <person name="Ryan C.M."/>
            <person name="Banfield J.F."/>
        </authorList>
    </citation>
    <scope>NUCLEOTIDE SEQUENCE [LARGE SCALE GENOMIC DNA]</scope>
    <source>
        <strain evidence="3">CG11_big_fil_rev_8_21_14_0_20_39_34</strain>
    </source>
</reference>
<dbReference type="AlphaFoldDB" id="A0A2H0N5G3"/>
<protein>
    <submittedName>
        <fullName evidence="3">AmmeMemoRadiSam system protein B</fullName>
    </submittedName>
</protein>
<dbReference type="Pfam" id="PF09587">
    <property type="entry name" value="PGA_cap"/>
    <property type="match status" value="1"/>
</dbReference>
<accession>A0A2H0N5G3</accession>
<dbReference type="Proteomes" id="UP000229600">
    <property type="component" value="Unassembled WGS sequence"/>
</dbReference>
<dbReference type="InterPro" id="IPR052169">
    <property type="entry name" value="CW_Biosynth-Accessory"/>
</dbReference>
<evidence type="ECO:0000259" key="2">
    <source>
        <dbReference type="SMART" id="SM00854"/>
    </source>
</evidence>
<dbReference type="SMART" id="SM00854">
    <property type="entry name" value="PGA_cap"/>
    <property type="match status" value="1"/>
</dbReference>
<gene>
    <name evidence="3" type="primary">amrB</name>
    <name evidence="3" type="ORF">COV59_03120</name>
</gene>
<dbReference type="InterPro" id="IPR029052">
    <property type="entry name" value="Metallo-depent_PP-like"/>
</dbReference>